<dbReference type="GO" id="GO:0046872">
    <property type="term" value="F:metal ion binding"/>
    <property type="evidence" value="ECO:0007669"/>
    <property type="project" value="UniProtKB-UniRule"/>
</dbReference>
<evidence type="ECO:0000256" key="4">
    <source>
        <dbReference type="ARBA" id="ARBA00022723"/>
    </source>
</evidence>
<keyword evidence="3 9" id="KW-0540">Nuclease</keyword>
<comment type="caution">
    <text evidence="10">The sequence shown here is derived from an EMBL/GenBank/DDBJ whole genome shotgun (WGS) entry which is preliminary data.</text>
</comment>
<keyword evidence="8 9" id="KW-0051">Antiviral defense</keyword>
<dbReference type="GO" id="GO:0016787">
    <property type="term" value="F:hydrolase activity"/>
    <property type="evidence" value="ECO:0007669"/>
    <property type="project" value="UniProtKB-KW"/>
</dbReference>
<dbReference type="NCBIfam" id="TIGR01573">
    <property type="entry name" value="cas2"/>
    <property type="match status" value="1"/>
</dbReference>
<evidence type="ECO:0000256" key="7">
    <source>
        <dbReference type="ARBA" id="ARBA00022842"/>
    </source>
</evidence>
<evidence type="ECO:0000313" key="11">
    <source>
        <dbReference type="Proteomes" id="UP000216802"/>
    </source>
</evidence>
<dbReference type="GO" id="GO:0043571">
    <property type="term" value="P:maintenance of CRISPR repeat elements"/>
    <property type="evidence" value="ECO:0007669"/>
    <property type="project" value="UniProtKB-UniRule"/>
</dbReference>
<comment type="function">
    <text evidence="9">CRISPR (clustered regularly interspaced short palindromic repeat), is an adaptive immune system that provides protection against mobile genetic elements (viruses, transposable elements and conjugative plasmids). CRISPR clusters contain sequences complementary to antecedent mobile elements and target invading nucleic acids. CRISPR clusters are transcribed and processed into CRISPR RNA (crRNA). Functions as a ssRNA-specific endoribonuclease. Involved in the integration of spacer DNA into the CRISPR cassette.</text>
</comment>
<evidence type="ECO:0000256" key="2">
    <source>
        <dbReference type="ARBA" id="ARBA00009959"/>
    </source>
</evidence>
<dbReference type="GO" id="GO:0004521">
    <property type="term" value="F:RNA endonuclease activity"/>
    <property type="evidence" value="ECO:0007669"/>
    <property type="project" value="InterPro"/>
</dbReference>
<dbReference type="RefSeq" id="WP_095354957.1">
    <property type="nucleotide sequence ID" value="NZ_NCXI01000065.1"/>
</dbReference>
<protein>
    <recommendedName>
        <fullName evidence="9">CRISPR-associated endoribonuclease Cas2</fullName>
        <ecNumber evidence="9">3.1.-.-</ecNumber>
    </recommendedName>
</protein>
<evidence type="ECO:0000256" key="1">
    <source>
        <dbReference type="ARBA" id="ARBA00001946"/>
    </source>
</evidence>
<accession>A0A269Y3R1</accession>
<organism evidence="10 11">
    <name type="scientific">Lentilactobacillus parakefiri</name>
    <dbReference type="NCBI Taxonomy" id="152332"/>
    <lineage>
        <taxon>Bacteria</taxon>
        <taxon>Bacillati</taxon>
        <taxon>Bacillota</taxon>
        <taxon>Bacilli</taxon>
        <taxon>Lactobacillales</taxon>
        <taxon>Lactobacillaceae</taxon>
        <taxon>Lentilactobacillus</taxon>
    </lineage>
</organism>
<evidence type="ECO:0000313" key="10">
    <source>
        <dbReference type="EMBL" id="PAK80128.1"/>
    </source>
</evidence>
<name>A0A269Y3R1_9LACO</name>
<comment type="subunit">
    <text evidence="9">Homodimer, forms a heterotetramer with a Cas1 homodimer.</text>
</comment>
<evidence type="ECO:0000256" key="5">
    <source>
        <dbReference type="ARBA" id="ARBA00022759"/>
    </source>
</evidence>
<evidence type="ECO:0000256" key="9">
    <source>
        <dbReference type="HAMAP-Rule" id="MF_01471"/>
    </source>
</evidence>
<comment type="cofactor">
    <cofactor evidence="1 9">
        <name>Mg(2+)</name>
        <dbReference type="ChEBI" id="CHEBI:18420"/>
    </cofactor>
</comment>
<dbReference type="InterPro" id="IPR019199">
    <property type="entry name" value="Virulence_VapD/CRISPR_Cas2"/>
</dbReference>
<dbReference type="InterPro" id="IPR021127">
    <property type="entry name" value="CRISPR_associated_Cas2"/>
</dbReference>
<evidence type="ECO:0000256" key="8">
    <source>
        <dbReference type="ARBA" id="ARBA00023118"/>
    </source>
</evidence>
<dbReference type="SUPFAM" id="SSF143430">
    <property type="entry name" value="TTP0101/SSO1404-like"/>
    <property type="match status" value="1"/>
</dbReference>
<evidence type="ECO:0000256" key="6">
    <source>
        <dbReference type="ARBA" id="ARBA00022801"/>
    </source>
</evidence>
<evidence type="ECO:0000256" key="3">
    <source>
        <dbReference type="ARBA" id="ARBA00022722"/>
    </source>
</evidence>
<keyword evidence="6 9" id="KW-0378">Hydrolase</keyword>
<feature type="binding site" evidence="9">
    <location>
        <position position="8"/>
    </location>
    <ligand>
        <name>Mg(2+)</name>
        <dbReference type="ChEBI" id="CHEBI:18420"/>
        <note>catalytic</note>
    </ligand>
</feature>
<dbReference type="EMBL" id="NCXI01000065">
    <property type="protein sequence ID" value="PAK80128.1"/>
    <property type="molecule type" value="Genomic_DNA"/>
</dbReference>
<dbReference type="HAMAP" id="MF_01471">
    <property type="entry name" value="Cas2"/>
    <property type="match status" value="1"/>
</dbReference>
<dbReference type="GO" id="GO:0051607">
    <property type="term" value="P:defense response to virus"/>
    <property type="evidence" value="ECO:0007669"/>
    <property type="project" value="UniProtKB-UniRule"/>
</dbReference>
<keyword evidence="4 9" id="KW-0479">Metal-binding</keyword>
<dbReference type="Pfam" id="PF09827">
    <property type="entry name" value="CRISPR_Cas2"/>
    <property type="match status" value="1"/>
</dbReference>
<dbReference type="AlphaFoldDB" id="A0A269Y3R1"/>
<dbReference type="Proteomes" id="UP000216802">
    <property type="component" value="Unassembled WGS sequence"/>
</dbReference>
<sequence>MVLLVCFDLPRYTKDQRGQATKYRKRLVELGFFMKQYSLYERQIRRMDTKNKLISILQSELPQAGQITLYLLPDEINDQQITILGDEPQKLIHQPQLLIF</sequence>
<reference evidence="10 11" key="1">
    <citation type="submission" date="2017-04" db="EMBL/GenBank/DDBJ databases">
        <title>Kefir bacterial isolates.</title>
        <authorList>
            <person name="Kim Y."/>
            <person name="Blasche S."/>
            <person name="Patil K.R."/>
        </authorList>
    </citation>
    <scope>NUCLEOTIDE SEQUENCE [LARGE SCALE GENOMIC DNA]</scope>
    <source>
        <strain evidence="10 11">OG2</strain>
    </source>
</reference>
<keyword evidence="5 9" id="KW-0255">Endonuclease</keyword>
<gene>
    <name evidence="9" type="primary">cas2</name>
    <name evidence="10" type="ORF">B8W98_08620</name>
</gene>
<keyword evidence="7 9" id="KW-0460">Magnesium</keyword>
<dbReference type="EC" id="3.1.-.-" evidence="9"/>
<comment type="similarity">
    <text evidence="2 9">Belongs to the CRISPR-associated endoribonuclease Cas2 protein family.</text>
</comment>
<proteinExistence type="inferred from homology"/>